<organism evidence="1 2">
    <name type="scientific">Elysia crispata</name>
    <name type="common">lettuce slug</name>
    <dbReference type="NCBI Taxonomy" id="231223"/>
    <lineage>
        <taxon>Eukaryota</taxon>
        <taxon>Metazoa</taxon>
        <taxon>Spiralia</taxon>
        <taxon>Lophotrochozoa</taxon>
        <taxon>Mollusca</taxon>
        <taxon>Gastropoda</taxon>
        <taxon>Heterobranchia</taxon>
        <taxon>Euthyneura</taxon>
        <taxon>Panpulmonata</taxon>
        <taxon>Sacoglossa</taxon>
        <taxon>Placobranchoidea</taxon>
        <taxon>Plakobranchidae</taxon>
        <taxon>Elysia</taxon>
    </lineage>
</organism>
<name>A0AAE0ZYF5_9GAST</name>
<dbReference type="Proteomes" id="UP001283361">
    <property type="component" value="Unassembled WGS sequence"/>
</dbReference>
<comment type="caution">
    <text evidence="1">The sequence shown here is derived from an EMBL/GenBank/DDBJ whole genome shotgun (WGS) entry which is preliminary data.</text>
</comment>
<dbReference type="AlphaFoldDB" id="A0AAE0ZYF5"/>
<sequence length="67" mass="7502">MPVAQQMKQNHALDNPKCQLFSPSGSIVCTFTRTFQLQHLLPPLDQSANNLGGACAFRRFERRPISS</sequence>
<protein>
    <submittedName>
        <fullName evidence="1">Uncharacterized protein</fullName>
    </submittedName>
</protein>
<proteinExistence type="predicted"/>
<reference evidence="1" key="1">
    <citation type="journal article" date="2023" name="G3 (Bethesda)">
        <title>A reference genome for the long-term kleptoplast-retaining sea slug Elysia crispata morphotype clarki.</title>
        <authorList>
            <person name="Eastman K.E."/>
            <person name="Pendleton A.L."/>
            <person name="Shaikh M.A."/>
            <person name="Suttiyut T."/>
            <person name="Ogas R."/>
            <person name="Tomko P."/>
            <person name="Gavelis G."/>
            <person name="Widhalm J.R."/>
            <person name="Wisecaver J.H."/>
        </authorList>
    </citation>
    <scope>NUCLEOTIDE SEQUENCE</scope>
    <source>
        <strain evidence="1">ECLA1</strain>
    </source>
</reference>
<gene>
    <name evidence="1" type="ORF">RRG08_038025</name>
</gene>
<keyword evidence="2" id="KW-1185">Reference proteome</keyword>
<accession>A0AAE0ZYF5</accession>
<evidence type="ECO:0000313" key="1">
    <source>
        <dbReference type="EMBL" id="KAK3777775.1"/>
    </source>
</evidence>
<dbReference type="EMBL" id="JAWDGP010003058">
    <property type="protein sequence ID" value="KAK3777775.1"/>
    <property type="molecule type" value="Genomic_DNA"/>
</dbReference>
<evidence type="ECO:0000313" key="2">
    <source>
        <dbReference type="Proteomes" id="UP001283361"/>
    </source>
</evidence>